<evidence type="ECO:0000256" key="6">
    <source>
        <dbReference type="SAM" id="SignalP"/>
    </source>
</evidence>
<reference evidence="9" key="1">
    <citation type="submission" date="2016-10" db="EMBL/GenBank/DDBJ databases">
        <authorList>
            <person name="Varghese N."/>
            <person name="Submissions S."/>
        </authorList>
    </citation>
    <scope>NUCLEOTIDE SEQUENCE [LARGE SCALE GENOMIC DNA]</scope>
    <source>
        <strain evidence="9">DSM 45317</strain>
    </source>
</reference>
<dbReference type="InParanoid" id="A0A1I4LCM9"/>
<dbReference type="GO" id="GO:0006080">
    <property type="term" value="P:substituted mannan metabolic process"/>
    <property type="evidence" value="ECO:0007669"/>
    <property type="project" value="InterPro"/>
</dbReference>
<evidence type="ECO:0000256" key="5">
    <source>
        <dbReference type="SAM" id="MobiDB-lite"/>
    </source>
</evidence>
<organism evidence="8 9">
    <name type="scientific">Geodermatophilus ruber</name>
    <dbReference type="NCBI Taxonomy" id="504800"/>
    <lineage>
        <taxon>Bacteria</taxon>
        <taxon>Bacillati</taxon>
        <taxon>Actinomycetota</taxon>
        <taxon>Actinomycetes</taxon>
        <taxon>Geodermatophilales</taxon>
        <taxon>Geodermatophilaceae</taxon>
        <taxon>Geodermatophilus</taxon>
    </lineage>
</organism>
<feature type="signal peptide" evidence="6">
    <location>
        <begin position="1"/>
        <end position="19"/>
    </location>
</feature>
<evidence type="ECO:0000256" key="3">
    <source>
        <dbReference type="ARBA" id="ARBA00023295"/>
    </source>
</evidence>
<dbReference type="RefSeq" id="WP_143087260.1">
    <property type="nucleotide sequence ID" value="NZ_FOSW01000021.1"/>
</dbReference>
<dbReference type="SUPFAM" id="SSF51445">
    <property type="entry name" value="(Trans)glycosidases"/>
    <property type="match status" value="1"/>
</dbReference>
<dbReference type="PANTHER" id="PTHR40079:SF4">
    <property type="entry name" value="GH26 DOMAIN-CONTAINING PROTEIN-RELATED"/>
    <property type="match status" value="1"/>
</dbReference>
<feature type="region of interest" description="Disordered" evidence="5">
    <location>
        <begin position="192"/>
        <end position="215"/>
    </location>
</feature>
<dbReference type="Pfam" id="PF02156">
    <property type="entry name" value="Glyco_hydro_26"/>
    <property type="match status" value="1"/>
</dbReference>
<keyword evidence="2 4" id="KW-0378">Hydrolase</keyword>
<feature type="chain" id="PRO_5038346152" evidence="6">
    <location>
        <begin position="20"/>
        <end position="381"/>
    </location>
</feature>
<dbReference type="PROSITE" id="PS51764">
    <property type="entry name" value="GH26"/>
    <property type="match status" value="1"/>
</dbReference>
<dbReference type="AlphaFoldDB" id="A0A1I4LCM9"/>
<dbReference type="Gene3D" id="3.20.20.80">
    <property type="entry name" value="Glycosidases"/>
    <property type="match status" value="1"/>
</dbReference>
<keyword evidence="9" id="KW-1185">Reference proteome</keyword>
<evidence type="ECO:0000256" key="1">
    <source>
        <dbReference type="ARBA" id="ARBA00007754"/>
    </source>
</evidence>
<dbReference type="STRING" id="504800.SAMN04488085_12122"/>
<evidence type="ECO:0000313" key="9">
    <source>
        <dbReference type="Proteomes" id="UP000199152"/>
    </source>
</evidence>
<dbReference type="OrthoDB" id="9816550at2"/>
<gene>
    <name evidence="8" type="ORF">SAMN04488085_12122</name>
</gene>
<dbReference type="InterPro" id="IPR017853">
    <property type="entry name" value="GH"/>
</dbReference>
<dbReference type="InterPro" id="IPR022790">
    <property type="entry name" value="GH26_dom"/>
</dbReference>
<dbReference type="Proteomes" id="UP000199152">
    <property type="component" value="Unassembled WGS sequence"/>
</dbReference>
<dbReference type="InterPro" id="IPR000805">
    <property type="entry name" value="Glyco_hydro_26"/>
</dbReference>
<dbReference type="PROSITE" id="PS51257">
    <property type="entry name" value="PROKAR_LIPOPROTEIN"/>
    <property type="match status" value="1"/>
</dbReference>
<name>A0A1I4LCM9_9ACTN</name>
<protein>
    <submittedName>
        <fullName evidence="8">Glycosyl hydrolase family 26</fullName>
    </submittedName>
</protein>
<keyword evidence="3 4" id="KW-0326">Glycosidase</keyword>
<feature type="active site" description="Nucleophile" evidence="4">
    <location>
        <position position="289"/>
    </location>
</feature>
<dbReference type="GO" id="GO:0016985">
    <property type="term" value="F:mannan endo-1,4-beta-mannosidase activity"/>
    <property type="evidence" value="ECO:0007669"/>
    <property type="project" value="InterPro"/>
</dbReference>
<comment type="similarity">
    <text evidence="1 4">Belongs to the glycosyl hydrolase 26 family.</text>
</comment>
<feature type="active site" description="Proton donor" evidence="4">
    <location>
        <position position="141"/>
    </location>
</feature>
<dbReference type="PANTHER" id="PTHR40079">
    <property type="entry name" value="MANNAN ENDO-1,4-BETA-MANNOSIDASE E-RELATED"/>
    <property type="match status" value="1"/>
</dbReference>
<feature type="domain" description="GH26" evidence="7">
    <location>
        <begin position="21"/>
        <end position="352"/>
    </location>
</feature>
<evidence type="ECO:0000256" key="4">
    <source>
        <dbReference type="PROSITE-ProRule" id="PRU01100"/>
    </source>
</evidence>
<proteinExistence type="inferred from homology"/>
<keyword evidence="6" id="KW-0732">Signal</keyword>
<evidence type="ECO:0000313" key="8">
    <source>
        <dbReference type="EMBL" id="SFL88691.1"/>
    </source>
</evidence>
<evidence type="ECO:0000259" key="7">
    <source>
        <dbReference type="PROSITE" id="PS51764"/>
    </source>
</evidence>
<accession>A0A1I4LCM9</accession>
<evidence type="ECO:0000256" key="2">
    <source>
        <dbReference type="ARBA" id="ARBA00022801"/>
    </source>
</evidence>
<sequence length="381" mass="40486">MKRALAAALVLALAGCAPAEEQAERSTCAPTPAADLVPASGAYLGVNLEWGRQTLAEYAADLGEQPAVAVSFAHFPFAPGEERNLDLAVDQLAAAGGMLLLTLEPHDGLPAVTGPASGDLAERLDGWNRRGVPVIVRFAHEMNGSWYAWGQQPAEYVAAFRRVADAVHAGAPGSAMMWAPNYGGGYPFAGGEHQGDDSALDTDGDGTVTGADDPYAPYWPGEDAVDWVGMSLYHWGSAWPWGENEVPEPGKFVAQLTGTYAGLAGDDRGLPDFYGVYGEQHGKPVAVPETAALYAPGRRGAAELELKQAWWRQVYDPAIAVQLPRLAMVNWFEWDKDEPEIGGRVDWTATTGTIGKAYGADLPGWARWADAVPRCGSPPSP</sequence>
<dbReference type="EMBL" id="FOSW01000021">
    <property type="protein sequence ID" value="SFL88691.1"/>
    <property type="molecule type" value="Genomic_DNA"/>
</dbReference>